<organism evidence="2 3">
    <name type="scientific">Chengkuizengella marina</name>
    <dbReference type="NCBI Taxonomy" id="2507566"/>
    <lineage>
        <taxon>Bacteria</taxon>
        <taxon>Bacillati</taxon>
        <taxon>Bacillota</taxon>
        <taxon>Bacilli</taxon>
        <taxon>Bacillales</taxon>
        <taxon>Paenibacillaceae</taxon>
        <taxon>Chengkuizengella</taxon>
    </lineage>
</organism>
<evidence type="ECO:0000313" key="2">
    <source>
        <dbReference type="EMBL" id="NBI27581.1"/>
    </source>
</evidence>
<dbReference type="PANTHER" id="PTHR36437">
    <property type="entry name" value="GLYOXALASE/BLEOMYCIN RESISTANCE PROTEIN/DIOXYGENASE"/>
    <property type="match status" value="1"/>
</dbReference>
<dbReference type="Gene3D" id="3.10.180.10">
    <property type="entry name" value="2,3-Dihydroxybiphenyl 1,2-Dioxygenase, domain 1"/>
    <property type="match status" value="1"/>
</dbReference>
<dbReference type="InterPro" id="IPR004360">
    <property type="entry name" value="Glyas_Fos-R_dOase_dom"/>
</dbReference>
<comment type="caution">
    <text evidence="2">The sequence shown here is derived from an EMBL/GenBank/DDBJ whole genome shotgun (WGS) entry which is preliminary data.</text>
</comment>
<reference evidence="2 3" key="1">
    <citation type="submission" date="2019-01" db="EMBL/GenBank/DDBJ databases">
        <title>Chengkuizengella sp. nov., isolated from deep-sea sediment of East Pacific Ocean.</title>
        <authorList>
            <person name="Yang J."/>
            <person name="Lai Q."/>
            <person name="Shao Z."/>
        </authorList>
    </citation>
    <scope>NUCLEOTIDE SEQUENCE [LARGE SCALE GENOMIC DNA]</scope>
    <source>
        <strain evidence="2 3">YPA3-1-1</strain>
    </source>
</reference>
<dbReference type="RefSeq" id="WP_160643669.1">
    <property type="nucleotide sequence ID" value="NZ_SIJB01000004.1"/>
</dbReference>
<evidence type="ECO:0000313" key="3">
    <source>
        <dbReference type="Proteomes" id="UP000448943"/>
    </source>
</evidence>
<dbReference type="EMBL" id="SIJB01000004">
    <property type="protein sequence ID" value="NBI27581.1"/>
    <property type="molecule type" value="Genomic_DNA"/>
</dbReference>
<dbReference type="OrthoDB" id="2354281at2"/>
<protein>
    <submittedName>
        <fullName evidence="2">VOC family protein</fullName>
    </submittedName>
</protein>
<name>A0A6N9PVM7_9BACL</name>
<feature type="domain" description="VOC" evidence="1">
    <location>
        <begin position="8"/>
        <end position="121"/>
    </location>
</feature>
<keyword evidence="3" id="KW-1185">Reference proteome</keyword>
<proteinExistence type="predicted"/>
<dbReference type="PROSITE" id="PS51819">
    <property type="entry name" value="VOC"/>
    <property type="match status" value="1"/>
</dbReference>
<sequence>MNSPIKNHVGAVFIHVSDMQRAIRFYSKLLGLPVKETAHEGNIYDLVTIGGAGIILDGHRKDVPNQSDKPILFFDTDNIHASYEHVKSLSIEITSEIEVHENISFFTFKDLDGNVLMVNEDKRKINI</sequence>
<gene>
    <name evidence="2" type="ORF">ERL59_01180</name>
</gene>
<evidence type="ECO:0000259" key="1">
    <source>
        <dbReference type="PROSITE" id="PS51819"/>
    </source>
</evidence>
<dbReference type="SUPFAM" id="SSF54593">
    <property type="entry name" value="Glyoxalase/Bleomycin resistance protein/Dihydroxybiphenyl dioxygenase"/>
    <property type="match status" value="1"/>
</dbReference>
<dbReference type="InterPro" id="IPR037523">
    <property type="entry name" value="VOC_core"/>
</dbReference>
<dbReference type="Proteomes" id="UP000448943">
    <property type="component" value="Unassembled WGS sequence"/>
</dbReference>
<accession>A0A6N9PVM7</accession>
<dbReference type="Pfam" id="PF00903">
    <property type="entry name" value="Glyoxalase"/>
    <property type="match status" value="1"/>
</dbReference>
<dbReference type="PANTHER" id="PTHR36437:SF2">
    <property type="entry name" value="GLYOXALASE_BLEOMYCIN RESISTANCE PROTEIN_DIOXYGENASE"/>
    <property type="match status" value="1"/>
</dbReference>
<dbReference type="InterPro" id="IPR029068">
    <property type="entry name" value="Glyas_Bleomycin-R_OHBP_Dase"/>
</dbReference>
<dbReference type="AlphaFoldDB" id="A0A6N9PVM7"/>